<accession>A0A9N9GQT5</accession>
<dbReference type="AlphaFoldDB" id="A0A9N9GQT5"/>
<protein>
    <submittedName>
        <fullName evidence="1">14802_t:CDS:1</fullName>
    </submittedName>
</protein>
<keyword evidence="2" id="KW-1185">Reference proteome</keyword>
<organism evidence="1 2">
    <name type="scientific">Funneliformis mosseae</name>
    <name type="common">Endomycorrhizal fungus</name>
    <name type="synonym">Glomus mosseae</name>
    <dbReference type="NCBI Taxonomy" id="27381"/>
    <lineage>
        <taxon>Eukaryota</taxon>
        <taxon>Fungi</taxon>
        <taxon>Fungi incertae sedis</taxon>
        <taxon>Mucoromycota</taxon>
        <taxon>Glomeromycotina</taxon>
        <taxon>Glomeromycetes</taxon>
        <taxon>Glomerales</taxon>
        <taxon>Glomeraceae</taxon>
        <taxon>Funneliformis</taxon>
    </lineage>
</organism>
<comment type="caution">
    <text evidence="1">The sequence shown here is derived from an EMBL/GenBank/DDBJ whole genome shotgun (WGS) entry which is preliminary data.</text>
</comment>
<dbReference type="EMBL" id="CAJVPP010003377">
    <property type="protein sequence ID" value="CAG8627971.1"/>
    <property type="molecule type" value="Genomic_DNA"/>
</dbReference>
<reference evidence="1" key="1">
    <citation type="submission" date="2021-06" db="EMBL/GenBank/DDBJ databases">
        <authorList>
            <person name="Kallberg Y."/>
            <person name="Tangrot J."/>
            <person name="Rosling A."/>
        </authorList>
    </citation>
    <scope>NUCLEOTIDE SEQUENCE</scope>
    <source>
        <strain evidence="1">87-6 pot B 2015</strain>
    </source>
</reference>
<proteinExistence type="predicted"/>
<sequence length="211" mass="24117">MPNESKKRAQTSNINESNSVEFFKSFGQVKSTTSATKIGSIDWKNLEREREIMKQKNGQQYSASSVHCAIAAIHQHLIKHSVISGINIHDQVTFLIFGLNGKLKFLSDLGLNDTKDVDALFIDEILQFLIIKYWIVLYQGKEHFALHLKDFKKREDCGFTVYIYCSKINQRGAFGNSEKADKALESLGESTFNIKNNHVIEVMKVCIYIYQ</sequence>
<name>A0A9N9GQT5_FUNMO</name>
<dbReference type="Proteomes" id="UP000789375">
    <property type="component" value="Unassembled WGS sequence"/>
</dbReference>
<evidence type="ECO:0000313" key="1">
    <source>
        <dbReference type="EMBL" id="CAG8627971.1"/>
    </source>
</evidence>
<gene>
    <name evidence="1" type="ORF">FMOSSE_LOCUS10336</name>
</gene>
<evidence type="ECO:0000313" key="2">
    <source>
        <dbReference type="Proteomes" id="UP000789375"/>
    </source>
</evidence>